<gene>
    <name evidence="1" type="ORF">CWE06_02975</name>
</gene>
<dbReference type="RefSeq" id="WP_126791015.1">
    <property type="nucleotide sequence ID" value="NZ_PIPI01000001.1"/>
</dbReference>
<dbReference type="Proteomes" id="UP000288212">
    <property type="component" value="Unassembled WGS sequence"/>
</dbReference>
<accession>A0A432VYU9</accession>
<dbReference type="EMBL" id="PIPI01000001">
    <property type="protein sequence ID" value="RUO21828.1"/>
    <property type="molecule type" value="Genomic_DNA"/>
</dbReference>
<reference evidence="1 2" key="1">
    <citation type="journal article" date="2011" name="Front. Microbiol.">
        <title>Genomic signatures of strain selection and enhancement in Bacillus atrophaeus var. globigii, a historical biowarfare simulant.</title>
        <authorList>
            <person name="Gibbons H.S."/>
            <person name="Broomall S.M."/>
            <person name="McNew L.A."/>
            <person name="Daligault H."/>
            <person name="Chapman C."/>
            <person name="Bruce D."/>
            <person name="Karavis M."/>
            <person name="Krepps M."/>
            <person name="McGregor P.A."/>
            <person name="Hong C."/>
            <person name="Park K.H."/>
            <person name="Akmal A."/>
            <person name="Feldman A."/>
            <person name="Lin J.S."/>
            <person name="Chang W.E."/>
            <person name="Higgs B.W."/>
            <person name="Demirev P."/>
            <person name="Lindquist J."/>
            <person name="Liem A."/>
            <person name="Fochler E."/>
            <person name="Read T.D."/>
            <person name="Tapia R."/>
            <person name="Johnson S."/>
            <person name="Bishop-Lilly K.A."/>
            <person name="Detter C."/>
            <person name="Han C."/>
            <person name="Sozhamannan S."/>
            <person name="Rosenzweig C.N."/>
            <person name="Skowronski E.W."/>
        </authorList>
    </citation>
    <scope>NUCLEOTIDE SEQUENCE [LARGE SCALE GENOMIC DNA]</scope>
    <source>
        <strain evidence="1 2">AK5</strain>
    </source>
</reference>
<sequence length="168" mass="19628">MRREIYPEELGFFYRATGEAIWQLQYVEDALCKFYIMYCVHFNCDCIDRNNAKKKLAKISKLTIGHLIRLLENTGQVQEKMLLDLKEFNSLRKWVVHNSMRENGEDLYTDQGREQFANKVLAFTDMARSIHKGICDSLMHLVTTTGCATEQQIMETAYSEIDRLKGNE</sequence>
<keyword evidence="2" id="KW-1185">Reference proteome</keyword>
<evidence type="ECO:0000313" key="1">
    <source>
        <dbReference type="EMBL" id="RUO21828.1"/>
    </source>
</evidence>
<dbReference type="AlphaFoldDB" id="A0A432VYU9"/>
<evidence type="ECO:0000313" key="2">
    <source>
        <dbReference type="Proteomes" id="UP000288212"/>
    </source>
</evidence>
<dbReference type="OrthoDB" id="7059658at2"/>
<name>A0A432VYU9_9GAMM</name>
<protein>
    <submittedName>
        <fullName evidence="1">Uncharacterized protein</fullName>
    </submittedName>
</protein>
<comment type="caution">
    <text evidence="1">The sequence shown here is derived from an EMBL/GenBank/DDBJ whole genome shotgun (WGS) entry which is preliminary data.</text>
</comment>
<organism evidence="1 2">
    <name type="scientific">Aliidiomarina haloalkalitolerans</name>
    <dbReference type="NCBI Taxonomy" id="859059"/>
    <lineage>
        <taxon>Bacteria</taxon>
        <taxon>Pseudomonadati</taxon>
        <taxon>Pseudomonadota</taxon>
        <taxon>Gammaproteobacteria</taxon>
        <taxon>Alteromonadales</taxon>
        <taxon>Idiomarinaceae</taxon>
        <taxon>Aliidiomarina</taxon>
    </lineage>
</organism>
<proteinExistence type="predicted"/>